<feature type="binding site" evidence="5">
    <location>
        <position position="216"/>
    </location>
    <ligand>
        <name>dimethylallyl diphosphate</name>
        <dbReference type="ChEBI" id="CHEBI:57623"/>
    </ligand>
</feature>
<dbReference type="NCBIfam" id="TIGR00216">
    <property type="entry name" value="ispH_lytB"/>
    <property type="match status" value="1"/>
</dbReference>
<keyword evidence="5 6" id="KW-0560">Oxidoreductase</keyword>
<evidence type="ECO:0000256" key="5">
    <source>
        <dbReference type="HAMAP-Rule" id="MF_00191"/>
    </source>
</evidence>
<feature type="active site" description="Proton donor" evidence="5">
    <location>
        <position position="124"/>
    </location>
</feature>
<comment type="cofactor">
    <cofactor evidence="5">
        <name>[4Fe-4S] cluster</name>
        <dbReference type="ChEBI" id="CHEBI:49883"/>
    </cofactor>
    <text evidence="5">Binds 1 [4Fe-4S] cluster per subunit.</text>
</comment>
<feature type="binding site" evidence="5">
    <location>
        <position position="218"/>
    </location>
    <ligand>
        <name>isopentenyl diphosphate</name>
        <dbReference type="ChEBI" id="CHEBI:128769"/>
    </ligand>
</feature>
<feature type="binding site" evidence="5">
    <location>
        <position position="218"/>
    </location>
    <ligand>
        <name>(2E)-4-hydroxy-3-methylbut-2-enyl diphosphate</name>
        <dbReference type="ChEBI" id="CHEBI:128753"/>
    </ligand>
</feature>
<feature type="binding site" evidence="5">
    <location>
        <position position="259"/>
    </location>
    <ligand>
        <name>(2E)-4-hydroxy-3-methylbut-2-enyl diphosphate</name>
        <dbReference type="ChEBI" id="CHEBI:128753"/>
    </ligand>
</feature>
<feature type="binding site" evidence="5">
    <location>
        <position position="72"/>
    </location>
    <ligand>
        <name>dimethylallyl diphosphate</name>
        <dbReference type="ChEBI" id="CHEBI:57623"/>
    </ligand>
</feature>
<dbReference type="GO" id="GO:0046872">
    <property type="term" value="F:metal ion binding"/>
    <property type="evidence" value="ECO:0007669"/>
    <property type="project" value="UniProtKB-KW"/>
</dbReference>
<keyword evidence="1 5" id="KW-0004">4Fe-4S</keyword>
<feature type="binding site" evidence="5">
    <location>
        <position position="259"/>
    </location>
    <ligand>
        <name>dimethylallyl diphosphate</name>
        <dbReference type="ChEBI" id="CHEBI:57623"/>
    </ligand>
</feature>
<feature type="binding site" evidence="5">
    <location>
        <position position="259"/>
    </location>
    <ligand>
        <name>isopentenyl diphosphate</name>
        <dbReference type="ChEBI" id="CHEBI:128769"/>
    </ligand>
</feature>
<evidence type="ECO:0000256" key="1">
    <source>
        <dbReference type="ARBA" id="ARBA00022485"/>
    </source>
</evidence>
<comment type="catalytic activity">
    <reaction evidence="5">
        <text>dimethylallyl diphosphate + 2 oxidized [2Fe-2S]-[ferredoxin] + H2O = (2E)-4-hydroxy-3-methylbut-2-enyl diphosphate + 2 reduced [2Fe-2S]-[ferredoxin] + 2 H(+)</text>
        <dbReference type="Rhea" id="RHEA:24825"/>
        <dbReference type="Rhea" id="RHEA-COMP:10000"/>
        <dbReference type="Rhea" id="RHEA-COMP:10001"/>
        <dbReference type="ChEBI" id="CHEBI:15377"/>
        <dbReference type="ChEBI" id="CHEBI:15378"/>
        <dbReference type="ChEBI" id="CHEBI:33737"/>
        <dbReference type="ChEBI" id="CHEBI:33738"/>
        <dbReference type="ChEBI" id="CHEBI:57623"/>
        <dbReference type="ChEBI" id="CHEBI:128753"/>
        <dbReference type="EC" id="1.17.7.4"/>
    </reaction>
</comment>
<comment type="catalytic activity">
    <reaction evidence="5">
        <text>isopentenyl diphosphate + 2 oxidized [2Fe-2S]-[ferredoxin] + H2O = (2E)-4-hydroxy-3-methylbut-2-enyl diphosphate + 2 reduced [2Fe-2S]-[ferredoxin] + 2 H(+)</text>
        <dbReference type="Rhea" id="RHEA:24488"/>
        <dbReference type="Rhea" id="RHEA-COMP:10000"/>
        <dbReference type="Rhea" id="RHEA-COMP:10001"/>
        <dbReference type="ChEBI" id="CHEBI:15377"/>
        <dbReference type="ChEBI" id="CHEBI:15378"/>
        <dbReference type="ChEBI" id="CHEBI:33737"/>
        <dbReference type="ChEBI" id="CHEBI:33738"/>
        <dbReference type="ChEBI" id="CHEBI:128753"/>
        <dbReference type="ChEBI" id="CHEBI:128769"/>
        <dbReference type="EC" id="1.17.7.4"/>
    </reaction>
</comment>
<dbReference type="EC" id="1.17.7.4" evidence="5"/>
<feature type="binding site" evidence="5">
    <location>
        <position position="72"/>
    </location>
    <ligand>
        <name>isopentenyl diphosphate</name>
        <dbReference type="ChEBI" id="CHEBI:128769"/>
    </ligand>
</feature>
<dbReference type="GO" id="GO:0051745">
    <property type="term" value="F:4-hydroxy-3-methylbut-2-enyl diphosphate reductase activity"/>
    <property type="evidence" value="ECO:0007669"/>
    <property type="project" value="UniProtKB-UniRule"/>
</dbReference>
<dbReference type="CDD" id="cd13944">
    <property type="entry name" value="lytB_ispH"/>
    <property type="match status" value="1"/>
</dbReference>
<keyword evidence="2 5" id="KW-0479">Metal-binding</keyword>
<proteinExistence type="inferred from homology"/>
<feature type="binding site" evidence="5">
    <location>
        <position position="40"/>
    </location>
    <ligand>
        <name>dimethylallyl diphosphate</name>
        <dbReference type="ChEBI" id="CHEBI:57623"/>
    </ligand>
</feature>
<gene>
    <name evidence="5 6" type="primary">ispH</name>
    <name evidence="6" type="ORF">ENW00_01960</name>
</gene>
<feature type="binding site" evidence="5">
    <location>
        <position position="122"/>
    </location>
    <ligand>
        <name>dimethylallyl diphosphate</name>
        <dbReference type="ChEBI" id="CHEBI:57623"/>
    </ligand>
</feature>
<feature type="binding site" evidence="5">
    <location>
        <position position="94"/>
    </location>
    <ligand>
        <name>[4Fe-4S] cluster</name>
        <dbReference type="ChEBI" id="CHEBI:49883"/>
    </ligand>
</feature>
<keyword evidence="5" id="KW-0414">Isoprene biosynthesis</keyword>
<dbReference type="GO" id="GO:0019288">
    <property type="term" value="P:isopentenyl diphosphate biosynthetic process, methylerythritol 4-phosphate pathway"/>
    <property type="evidence" value="ECO:0007669"/>
    <property type="project" value="UniProtKB-UniRule"/>
</dbReference>
<dbReference type="Gene3D" id="3.40.1010.20">
    <property type="entry name" value="4-hydroxy-3-methylbut-2-enyl diphosphate reductase, catalytic domain"/>
    <property type="match status" value="2"/>
</dbReference>
<dbReference type="GO" id="GO:0050992">
    <property type="term" value="P:dimethylallyl diphosphate biosynthetic process"/>
    <property type="evidence" value="ECO:0007669"/>
    <property type="project" value="UniProtKB-UniRule"/>
</dbReference>
<comment type="caution">
    <text evidence="6">The sequence shown here is derived from an EMBL/GenBank/DDBJ whole genome shotgun (WGS) entry which is preliminary data.</text>
</comment>
<organism evidence="6">
    <name type="scientific">Dictyoglomus thermophilum</name>
    <dbReference type="NCBI Taxonomy" id="14"/>
    <lineage>
        <taxon>Bacteria</taxon>
        <taxon>Pseudomonadati</taxon>
        <taxon>Dictyoglomota</taxon>
        <taxon>Dictyoglomia</taxon>
        <taxon>Dictyoglomales</taxon>
        <taxon>Dictyoglomaceae</taxon>
        <taxon>Dictyoglomus</taxon>
    </lineage>
</organism>
<feature type="binding site" evidence="5">
    <location>
        <position position="122"/>
    </location>
    <ligand>
        <name>isopentenyl diphosphate</name>
        <dbReference type="ChEBI" id="CHEBI:128769"/>
    </ligand>
</feature>
<feature type="binding site" evidence="5">
    <location>
        <position position="12"/>
    </location>
    <ligand>
        <name>[4Fe-4S] cluster</name>
        <dbReference type="ChEBI" id="CHEBI:49883"/>
    </ligand>
</feature>
<evidence type="ECO:0000256" key="2">
    <source>
        <dbReference type="ARBA" id="ARBA00022723"/>
    </source>
</evidence>
<accession>A0A7C3MJ50</accession>
<comment type="similarity">
    <text evidence="5">Belongs to the IspH family.</text>
</comment>
<dbReference type="HAMAP" id="MF_00191">
    <property type="entry name" value="IspH"/>
    <property type="match status" value="1"/>
</dbReference>
<dbReference type="UniPathway" id="UPA00056">
    <property type="reaction ID" value="UER00097"/>
</dbReference>
<dbReference type="UniPathway" id="UPA00059">
    <property type="reaction ID" value="UER00105"/>
</dbReference>
<comment type="caution">
    <text evidence="5">Lacks conserved residue(s) required for the propagation of feature annotation.</text>
</comment>
<dbReference type="Pfam" id="PF02401">
    <property type="entry name" value="LYTB"/>
    <property type="match status" value="1"/>
</dbReference>
<dbReference type="AlphaFoldDB" id="A0A7C3MJ50"/>
<feature type="binding site" evidence="5">
    <location>
        <position position="40"/>
    </location>
    <ligand>
        <name>isopentenyl diphosphate</name>
        <dbReference type="ChEBI" id="CHEBI:128769"/>
    </ligand>
</feature>
<dbReference type="PANTHER" id="PTHR30426:SF0">
    <property type="entry name" value="4-HYDROXY-3-METHYLBUT-2-ENYL DIPHOSPHATE REDUCTASE"/>
    <property type="match status" value="1"/>
</dbReference>
<feature type="binding site" evidence="5">
    <location>
        <position position="218"/>
    </location>
    <ligand>
        <name>dimethylallyl diphosphate</name>
        <dbReference type="ChEBI" id="CHEBI:57623"/>
    </ligand>
</feature>
<evidence type="ECO:0000256" key="4">
    <source>
        <dbReference type="ARBA" id="ARBA00023014"/>
    </source>
</evidence>
<dbReference type="InterPro" id="IPR003451">
    <property type="entry name" value="LytB/IspH"/>
</dbReference>
<reference evidence="6" key="1">
    <citation type="journal article" date="2020" name="mSystems">
        <title>Genome- and Community-Level Interaction Insights into Carbon Utilization and Element Cycling Functions of Hydrothermarchaeota in Hydrothermal Sediment.</title>
        <authorList>
            <person name="Zhou Z."/>
            <person name="Liu Y."/>
            <person name="Xu W."/>
            <person name="Pan J."/>
            <person name="Luo Z.H."/>
            <person name="Li M."/>
        </authorList>
    </citation>
    <scope>NUCLEOTIDE SEQUENCE [LARGE SCALE GENOMIC DNA]</scope>
    <source>
        <strain evidence="6">SpSt-81</strain>
    </source>
</reference>
<evidence type="ECO:0000313" key="6">
    <source>
        <dbReference type="EMBL" id="HFX12909.1"/>
    </source>
</evidence>
<feature type="binding site" evidence="5">
    <location>
        <position position="72"/>
    </location>
    <ligand>
        <name>(2E)-4-hydroxy-3-methylbut-2-enyl diphosphate</name>
        <dbReference type="ChEBI" id="CHEBI:128753"/>
    </ligand>
</feature>
<keyword evidence="3 5" id="KW-0408">Iron</keyword>
<name>A0A7C3MJ50_DICTH</name>
<comment type="function">
    <text evidence="5">Catalyzes the conversion of 1-hydroxy-2-methyl-2-(E)-butenyl 4-diphosphate (HMBPP) into a mixture of isopentenyl diphosphate (IPP) and dimethylallyl diphosphate (DMAPP). Acts in the terminal step of the DOXP/MEP pathway for isoprenoid precursor biosynthesis.</text>
</comment>
<dbReference type="GO" id="GO:0016114">
    <property type="term" value="P:terpenoid biosynthetic process"/>
    <property type="evidence" value="ECO:0007669"/>
    <property type="project" value="UniProtKB-UniRule"/>
</dbReference>
<dbReference type="EMBL" id="DTIN01000009">
    <property type="protein sequence ID" value="HFX12909.1"/>
    <property type="molecule type" value="Genomic_DNA"/>
</dbReference>
<feature type="binding site" evidence="5">
    <location>
        <position position="40"/>
    </location>
    <ligand>
        <name>(2E)-4-hydroxy-3-methylbut-2-enyl diphosphate</name>
        <dbReference type="ChEBI" id="CHEBI:128753"/>
    </ligand>
</feature>
<keyword evidence="4 5" id="KW-0411">Iron-sulfur</keyword>
<dbReference type="PANTHER" id="PTHR30426">
    <property type="entry name" value="4-HYDROXY-3-METHYLBUT-2-ENYL DIPHOSPHATE REDUCTASE"/>
    <property type="match status" value="1"/>
</dbReference>
<feature type="binding site" evidence="5">
    <location>
        <position position="160"/>
    </location>
    <ligand>
        <name>(2E)-4-hydroxy-3-methylbut-2-enyl diphosphate</name>
        <dbReference type="ChEBI" id="CHEBI:128753"/>
    </ligand>
</feature>
<feature type="binding site" evidence="5">
    <location>
        <position position="216"/>
    </location>
    <ligand>
        <name>isopentenyl diphosphate</name>
        <dbReference type="ChEBI" id="CHEBI:128769"/>
    </ligand>
</feature>
<feature type="binding site" evidence="5">
    <location>
        <position position="188"/>
    </location>
    <ligand>
        <name>[4Fe-4S] cluster</name>
        <dbReference type="ChEBI" id="CHEBI:49883"/>
    </ligand>
</feature>
<dbReference type="Gene3D" id="3.40.50.11270">
    <property type="match status" value="1"/>
</dbReference>
<comment type="pathway">
    <text evidence="5">Isoprenoid biosynthesis; isopentenyl diphosphate biosynthesis via DXP pathway; isopentenyl diphosphate from 1-deoxy-D-xylulose 5-phosphate: step 6/6.</text>
</comment>
<dbReference type="GO" id="GO:0051539">
    <property type="term" value="F:4 iron, 4 sulfur cluster binding"/>
    <property type="evidence" value="ECO:0007669"/>
    <property type="project" value="UniProtKB-UniRule"/>
</dbReference>
<comment type="pathway">
    <text evidence="5">Isoprenoid biosynthesis; dimethylallyl diphosphate biosynthesis; dimethylallyl diphosphate from (2E)-4-hydroxy-3-methylbutenyl diphosphate: step 1/1.</text>
</comment>
<feature type="binding site" evidence="5">
    <location>
        <position position="216"/>
    </location>
    <ligand>
        <name>(2E)-4-hydroxy-3-methylbut-2-enyl diphosphate</name>
        <dbReference type="ChEBI" id="CHEBI:128753"/>
    </ligand>
</feature>
<sequence length="283" mass="32323">MKVYLVTPYGWCSGVKKSISLAEKILQTKGEVYTLGALVHNPKVIEDLERKGIKIWNNKSIPEGKKLIVRAHGLPYKEVEKYKEYGNEIYDATCPLVKKVQKLAEFLKKNGYKVLIVGEKKHPEVIGIMSYAEEKGIVIENINDAIMVESFPKIGIVIQTTQSWEEVEEIIKLILTKGKEIRIFNTICPEVEKRQEKAKILSEMVELVLVLGGRNSANTRRLYNILVKSVPTYHIENLEEIDMEWFDNKQKIGIITGTSTPDAFVEEVLKLLETHHPLEIHLV</sequence>
<protein>
    <recommendedName>
        <fullName evidence="5">4-hydroxy-3-methylbut-2-enyl diphosphate reductase</fullName>
        <shortName evidence="5">HMBPP reductase</shortName>
        <ecNumber evidence="5">1.17.7.4</ecNumber>
    </recommendedName>
</protein>
<evidence type="ECO:0000256" key="3">
    <source>
        <dbReference type="ARBA" id="ARBA00023004"/>
    </source>
</evidence>
<feature type="binding site" evidence="5">
    <location>
        <position position="122"/>
    </location>
    <ligand>
        <name>(2E)-4-hydroxy-3-methylbut-2-enyl diphosphate</name>
        <dbReference type="ChEBI" id="CHEBI:128753"/>
    </ligand>
</feature>